<protein>
    <submittedName>
        <fullName evidence="1">Uncharacterized protein</fullName>
    </submittedName>
</protein>
<dbReference type="EMBL" id="JAHYIQ010000033">
    <property type="protein sequence ID" value="KAK1120092.1"/>
    <property type="molecule type" value="Genomic_DNA"/>
</dbReference>
<name>A0AA40FJ93_9HYME</name>
<evidence type="ECO:0000313" key="1">
    <source>
        <dbReference type="EMBL" id="KAK1120092.1"/>
    </source>
</evidence>
<sequence length="82" mass="9320">MMTNCIAPSQQDTQARFLEYSTCREVPDAMACAYLWDLCLTLRGRVRVFQESLLKGKGKQRASWLAPRSHVDTFVPHKSSVS</sequence>
<gene>
    <name evidence="1" type="ORF">K0M31_012816</name>
</gene>
<keyword evidence="2" id="KW-1185">Reference proteome</keyword>
<dbReference type="Proteomes" id="UP001177670">
    <property type="component" value="Unassembled WGS sequence"/>
</dbReference>
<reference evidence="1" key="1">
    <citation type="submission" date="2021-10" db="EMBL/GenBank/DDBJ databases">
        <title>Melipona bicolor Genome sequencing and assembly.</title>
        <authorList>
            <person name="Araujo N.S."/>
            <person name="Arias M.C."/>
        </authorList>
    </citation>
    <scope>NUCLEOTIDE SEQUENCE</scope>
    <source>
        <strain evidence="1">USP_2M_L1-L4_2017</strain>
        <tissue evidence="1">Whole body</tissue>
    </source>
</reference>
<organism evidence="1 2">
    <name type="scientific">Melipona bicolor</name>
    <dbReference type="NCBI Taxonomy" id="60889"/>
    <lineage>
        <taxon>Eukaryota</taxon>
        <taxon>Metazoa</taxon>
        <taxon>Ecdysozoa</taxon>
        <taxon>Arthropoda</taxon>
        <taxon>Hexapoda</taxon>
        <taxon>Insecta</taxon>
        <taxon>Pterygota</taxon>
        <taxon>Neoptera</taxon>
        <taxon>Endopterygota</taxon>
        <taxon>Hymenoptera</taxon>
        <taxon>Apocrita</taxon>
        <taxon>Aculeata</taxon>
        <taxon>Apoidea</taxon>
        <taxon>Anthophila</taxon>
        <taxon>Apidae</taxon>
        <taxon>Melipona</taxon>
    </lineage>
</organism>
<accession>A0AA40FJ93</accession>
<evidence type="ECO:0000313" key="2">
    <source>
        <dbReference type="Proteomes" id="UP001177670"/>
    </source>
</evidence>
<proteinExistence type="predicted"/>
<dbReference type="AlphaFoldDB" id="A0AA40FJ93"/>
<comment type="caution">
    <text evidence="1">The sequence shown here is derived from an EMBL/GenBank/DDBJ whole genome shotgun (WGS) entry which is preliminary data.</text>
</comment>